<evidence type="ECO:0000256" key="1">
    <source>
        <dbReference type="ARBA" id="ARBA00008295"/>
    </source>
</evidence>
<dbReference type="InterPro" id="IPR017974">
    <property type="entry name" value="Claudin_CS"/>
</dbReference>
<evidence type="ECO:0000256" key="6">
    <source>
        <dbReference type="ARBA" id="ARBA00022989"/>
    </source>
</evidence>
<comment type="caution">
    <text evidence="9">The sequence shown here is derived from an EMBL/GenBank/DDBJ whole genome shotgun (WGS) entry which is preliminary data.</text>
</comment>
<evidence type="ECO:0000256" key="4">
    <source>
        <dbReference type="ARBA" id="ARBA00022692"/>
    </source>
</evidence>
<evidence type="ECO:0000256" key="8">
    <source>
        <dbReference type="RuleBase" id="RU060637"/>
    </source>
</evidence>
<dbReference type="PROSITE" id="PS01346">
    <property type="entry name" value="CLAUDIN"/>
    <property type="match status" value="1"/>
</dbReference>
<dbReference type="AlphaFoldDB" id="A0AA41T0E6"/>
<gene>
    <name evidence="9" type="ORF">SUZIE_150080</name>
</gene>
<evidence type="ECO:0000256" key="3">
    <source>
        <dbReference type="ARBA" id="ARBA00022475"/>
    </source>
</evidence>
<dbReference type="Proteomes" id="UP001166674">
    <property type="component" value="Unassembled WGS sequence"/>
</dbReference>
<keyword evidence="7" id="KW-0472">Membrane</keyword>
<name>A0AA41T0E6_SCICA</name>
<dbReference type="GO" id="GO:0005923">
    <property type="term" value="C:bicellular tight junction"/>
    <property type="evidence" value="ECO:0007669"/>
    <property type="project" value="UniProtKB-SubCell"/>
</dbReference>
<keyword evidence="4" id="KW-0812">Transmembrane</keyword>
<keyword evidence="6" id="KW-1133">Transmembrane helix</keyword>
<sequence length="116" mass="13344">MKDLLQYVACFFAFFSTGFLIVATWTDCWMVNADDSLEVSTKCRGLWWECVTNAFDGIRTCDEYDSIYAEHPYVGPERNYPYSLRKPYSTAGVSVTKSYVAHRTETAKMYAVDTRV</sequence>
<reference evidence="9" key="1">
    <citation type="submission" date="2020-03" db="EMBL/GenBank/DDBJ databases">
        <title>Studies in the Genomics of Life Span.</title>
        <authorList>
            <person name="Glass D."/>
        </authorList>
    </citation>
    <scope>NUCLEOTIDE SEQUENCE</scope>
    <source>
        <strain evidence="9">SUZIE</strain>
        <tissue evidence="9">Muscle</tissue>
    </source>
</reference>
<dbReference type="Gene3D" id="1.20.140.150">
    <property type="match status" value="1"/>
</dbReference>
<evidence type="ECO:0000256" key="5">
    <source>
        <dbReference type="ARBA" id="ARBA00022949"/>
    </source>
</evidence>
<evidence type="ECO:0000256" key="7">
    <source>
        <dbReference type="ARBA" id="ARBA00023136"/>
    </source>
</evidence>
<comment type="function">
    <text evidence="8">Claudins function as major constituents of the tight junction complexes that regulate the permeability of epithelia.</text>
</comment>
<dbReference type="GO" id="GO:0005886">
    <property type="term" value="C:plasma membrane"/>
    <property type="evidence" value="ECO:0007669"/>
    <property type="project" value="UniProtKB-SubCell"/>
</dbReference>
<accession>A0AA41T0E6</accession>
<keyword evidence="5 8" id="KW-0965">Cell junction</keyword>
<keyword evidence="3 8" id="KW-1003">Cell membrane</keyword>
<dbReference type="InterPro" id="IPR006187">
    <property type="entry name" value="Claudin"/>
</dbReference>
<keyword evidence="10" id="KW-1185">Reference proteome</keyword>
<dbReference type="EMBL" id="JAATJV010339100">
    <property type="protein sequence ID" value="MBZ3878867.1"/>
    <property type="molecule type" value="Genomic_DNA"/>
</dbReference>
<protein>
    <recommendedName>
        <fullName evidence="8">Claudin</fullName>
    </recommendedName>
</protein>
<dbReference type="PANTHER" id="PTHR12002">
    <property type="entry name" value="CLAUDIN"/>
    <property type="match status" value="1"/>
</dbReference>
<evidence type="ECO:0000256" key="2">
    <source>
        <dbReference type="ARBA" id="ARBA00022427"/>
    </source>
</evidence>
<keyword evidence="2 8" id="KW-0796">Tight junction</keyword>
<proteinExistence type="inferred from homology"/>
<evidence type="ECO:0000313" key="9">
    <source>
        <dbReference type="EMBL" id="MBZ3878867.1"/>
    </source>
</evidence>
<organism evidence="9 10">
    <name type="scientific">Sciurus carolinensis</name>
    <name type="common">Eastern gray squirrel</name>
    <dbReference type="NCBI Taxonomy" id="30640"/>
    <lineage>
        <taxon>Eukaryota</taxon>
        <taxon>Metazoa</taxon>
        <taxon>Chordata</taxon>
        <taxon>Craniata</taxon>
        <taxon>Vertebrata</taxon>
        <taxon>Euteleostomi</taxon>
        <taxon>Mammalia</taxon>
        <taxon>Eutheria</taxon>
        <taxon>Euarchontoglires</taxon>
        <taxon>Glires</taxon>
        <taxon>Rodentia</taxon>
        <taxon>Sciuromorpha</taxon>
        <taxon>Sciuridae</taxon>
        <taxon>Sciurinae</taxon>
        <taxon>Sciurini</taxon>
        <taxon>Sciurus</taxon>
    </lineage>
</organism>
<evidence type="ECO:0000313" key="10">
    <source>
        <dbReference type="Proteomes" id="UP001166674"/>
    </source>
</evidence>
<comment type="similarity">
    <text evidence="1 8">Belongs to the claudin family.</text>
</comment>
<comment type="subcellular location">
    <subcellularLocation>
        <location evidence="8">Cell junction</location>
        <location evidence="8">Tight junction</location>
    </subcellularLocation>
    <subcellularLocation>
        <location evidence="8">Cell membrane</location>
        <topology evidence="8">Multi-pass membrane protein</topology>
    </subcellularLocation>
</comment>
<dbReference type="GO" id="GO:0005198">
    <property type="term" value="F:structural molecule activity"/>
    <property type="evidence" value="ECO:0007669"/>
    <property type="project" value="InterPro"/>
</dbReference>